<evidence type="ECO:0000256" key="2">
    <source>
        <dbReference type="ARBA" id="ARBA00022475"/>
    </source>
</evidence>
<evidence type="ECO:0000256" key="7">
    <source>
        <dbReference type="SAM" id="Phobius"/>
    </source>
</evidence>
<dbReference type="GO" id="GO:0005886">
    <property type="term" value="C:plasma membrane"/>
    <property type="evidence" value="ECO:0007669"/>
    <property type="project" value="UniProtKB-SubCell"/>
</dbReference>
<evidence type="ECO:0000256" key="4">
    <source>
        <dbReference type="ARBA" id="ARBA00022989"/>
    </source>
</evidence>
<dbReference type="Pfam" id="PF12704">
    <property type="entry name" value="MacB_PCD"/>
    <property type="match status" value="1"/>
</dbReference>
<dbReference type="EMBL" id="MFQN01000033">
    <property type="protein sequence ID" value="OGH73977.1"/>
    <property type="molecule type" value="Genomic_DNA"/>
</dbReference>
<keyword evidence="2" id="KW-1003">Cell membrane</keyword>
<evidence type="ECO:0008006" key="12">
    <source>
        <dbReference type="Google" id="ProtNLM"/>
    </source>
</evidence>
<keyword evidence="4 7" id="KW-1133">Transmembrane helix</keyword>
<dbReference type="InterPro" id="IPR025857">
    <property type="entry name" value="MacB_PCD"/>
</dbReference>
<accession>A0A1F6MQQ9</accession>
<dbReference type="STRING" id="1798692.A3G00_03670"/>
<evidence type="ECO:0000259" key="8">
    <source>
        <dbReference type="Pfam" id="PF02687"/>
    </source>
</evidence>
<dbReference type="Proteomes" id="UP000178347">
    <property type="component" value="Unassembled WGS sequence"/>
</dbReference>
<comment type="subcellular location">
    <subcellularLocation>
        <location evidence="1">Cell membrane</location>
        <topology evidence="1">Multi-pass membrane protein</topology>
    </subcellularLocation>
</comment>
<protein>
    <recommendedName>
        <fullName evidence="12">Multidrug ABC transporter substrate-binding protein</fullName>
    </recommendedName>
</protein>
<proteinExistence type="inferred from homology"/>
<keyword evidence="3 7" id="KW-0812">Transmembrane</keyword>
<gene>
    <name evidence="10" type="ORF">A3G00_03670</name>
</gene>
<feature type="transmembrane region" description="Helical" evidence="7">
    <location>
        <begin position="21"/>
        <end position="41"/>
    </location>
</feature>
<evidence type="ECO:0000313" key="10">
    <source>
        <dbReference type="EMBL" id="OGH73977.1"/>
    </source>
</evidence>
<evidence type="ECO:0000256" key="5">
    <source>
        <dbReference type="ARBA" id="ARBA00023136"/>
    </source>
</evidence>
<evidence type="ECO:0000313" key="11">
    <source>
        <dbReference type="Proteomes" id="UP000178347"/>
    </source>
</evidence>
<evidence type="ECO:0000256" key="1">
    <source>
        <dbReference type="ARBA" id="ARBA00004651"/>
    </source>
</evidence>
<name>A0A1F6MQQ9_9BACT</name>
<feature type="transmembrane region" description="Helical" evidence="7">
    <location>
        <begin position="372"/>
        <end position="399"/>
    </location>
</feature>
<dbReference type="InterPro" id="IPR050250">
    <property type="entry name" value="Macrolide_Exporter_MacB"/>
</dbReference>
<reference evidence="10 11" key="1">
    <citation type="journal article" date="2016" name="Nat. Commun.">
        <title>Thousands of microbial genomes shed light on interconnected biogeochemical processes in an aquifer system.</title>
        <authorList>
            <person name="Anantharaman K."/>
            <person name="Brown C.T."/>
            <person name="Hug L.A."/>
            <person name="Sharon I."/>
            <person name="Castelle C.J."/>
            <person name="Probst A.J."/>
            <person name="Thomas B.C."/>
            <person name="Singh A."/>
            <person name="Wilkins M.J."/>
            <person name="Karaoz U."/>
            <person name="Brodie E.L."/>
            <person name="Williams K.H."/>
            <person name="Hubbard S.S."/>
            <person name="Banfield J.F."/>
        </authorList>
    </citation>
    <scope>NUCLEOTIDE SEQUENCE [LARGE SCALE GENOMIC DNA]</scope>
</reference>
<evidence type="ECO:0000259" key="9">
    <source>
        <dbReference type="Pfam" id="PF12704"/>
    </source>
</evidence>
<sequence>MNESSFFFAYQSLLKQKARTILTVLAISIGIALVVTVFAAGDGLDGVVKSELDTFGAGVIEIEVKVPNVSKTSNENASGMAMGNTITTFKNDDVEAMRENKNIKYIYGAMMGQEAVGYGDELKKMFLMGAGFEAPLVDGTEIEQGRFFTKEEEQGLSRVAALGHGAWQKLFNGSDPVGEFITIKGKKYRVIGVLAERGSAFFFNLDDMIYVPLRTFQKRIMGVDYVTFAVAKMNDPSQGQQTQLDLTRIMREQHGIATDDFDKDDFAVNTMDEAADMLGNVVRGITFLLVALVCISLAVGGVGIMNIMYVSVAERTFEIGLRKSVGADRRAILWQFLFEALLITFSGGVVGIIFGAILAYLVAILARSYGLAWIYHISLFSIFIAVGFSGLIGFIFGLYPARKAAALNPIDALRRE</sequence>
<evidence type="ECO:0000256" key="6">
    <source>
        <dbReference type="ARBA" id="ARBA00038076"/>
    </source>
</evidence>
<dbReference type="PANTHER" id="PTHR30572">
    <property type="entry name" value="MEMBRANE COMPONENT OF TRANSPORTER-RELATED"/>
    <property type="match status" value="1"/>
</dbReference>
<evidence type="ECO:0000256" key="3">
    <source>
        <dbReference type="ARBA" id="ARBA00022692"/>
    </source>
</evidence>
<keyword evidence="5 7" id="KW-0472">Membrane</keyword>
<organism evidence="10 11">
    <name type="scientific">Candidatus Magasanikbacteria bacterium RIFCSPLOWO2_12_FULL_43_12</name>
    <dbReference type="NCBI Taxonomy" id="1798692"/>
    <lineage>
        <taxon>Bacteria</taxon>
        <taxon>Candidatus Magasanikiibacteriota</taxon>
    </lineage>
</organism>
<feature type="domain" description="ABC3 transporter permease C-terminal" evidence="8">
    <location>
        <begin position="292"/>
        <end position="409"/>
    </location>
</feature>
<dbReference type="PANTHER" id="PTHR30572:SF4">
    <property type="entry name" value="ABC TRANSPORTER PERMEASE YTRF"/>
    <property type="match status" value="1"/>
</dbReference>
<comment type="similarity">
    <text evidence="6">Belongs to the ABC-4 integral membrane protein family.</text>
</comment>
<dbReference type="AlphaFoldDB" id="A0A1F6MQQ9"/>
<feature type="domain" description="MacB-like periplasmic core" evidence="9">
    <location>
        <begin position="20"/>
        <end position="246"/>
    </location>
</feature>
<comment type="caution">
    <text evidence="10">The sequence shown here is derived from an EMBL/GenBank/DDBJ whole genome shotgun (WGS) entry which is preliminary data.</text>
</comment>
<feature type="transmembrane region" description="Helical" evidence="7">
    <location>
        <begin position="333"/>
        <end position="366"/>
    </location>
</feature>
<feature type="transmembrane region" description="Helical" evidence="7">
    <location>
        <begin position="287"/>
        <end position="312"/>
    </location>
</feature>
<dbReference type="Pfam" id="PF02687">
    <property type="entry name" value="FtsX"/>
    <property type="match status" value="1"/>
</dbReference>
<dbReference type="GO" id="GO:0022857">
    <property type="term" value="F:transmembrane transporter activity"/>
    <property type="evidence" value="ECO:0007669"/>
    <property type="project" value="TreeGrafter"/>
</dbReference>
<dbReference type="InterPro" id="IPR003838">
    <property type="entry name" value="ABC3_permease_C"/>
</dbReference>